<accession>A0AAE0HFS6</accession>
<dbReference type="AlphaFoldDB" id="A0AAE0HFS6"/>
<reference evidence="3" key="2">
    <citation type="submission" date="2023-06" db="EMBL/GenBank/DDBJ databases">
        <authorList>
            <consortium name="Lawrence Berkeley National Laboratory"/>
            <person name="Haridas S."/>
            <person name="Hensen N."/>
            <person name="Bonometti L."/>
            <person name="Westerberg I."/>
            <person name="Brannstrom I.O."/>
            <person name="Guillou S."/>
            <person name="Cros-Aarteil S."/>
            <person name="Calhoun S."/>
            <person name="Kuo A."/>
            <person name="Mondo S."/>
            <person name="Pangilinan J."/>
            <person name="Riley R."/>
            <person name="Labutti K."/>
            <person name="Andreopoulos B."/>
            <person name="Lipzen A."/>
            <person name="Chen C."/>
            <person name="Yanf M."/>
            <person name="Daum C."/>
            <person name="Ng V."/>
            <person name="Clum A."/>
            <person name="Steindorff A."/>
            <person name="Ohm R."/>
            <person name="Martin F."/>
            <person name="Silar P."/>
            <person name="Natvig D."/>
            <person name="Lalanne C."/>
            <person name="Gautier V."/>
            <person name="Ament-Velasquez S.L."/>
            <person name="Kruys A."/>
            <person name="Hutchinson M.I."/>
            <person name="Powell A.J."/>
            <person name="Barry K."/>
            <person name="Miller A.N."/>
            <person name="Grigoriev I.V."/>
            <person name="Debuchy R."/>
            <person name="Gladieux P."/>
            <person name="Thoren M.H."/>
            <person name="Johannesson H."/>
        </authorList>
    </citation>
    <scope>NUCLEOTIDE SEQUENCE</scope>
    <source>
        <strain evidence="3">CBS 168.71</strain>
    </source>
</reference>
<feature type="transmembrane region" description="Helical" evidence="2">
    <location>
        <begin position="68"/>
        <end position="88"/>
    </location>
</feature>
<sequence length="409" mass="40790">MNMNSPTEKGDKGGAVAKTQATKAPKRANRDGKSIGALIEAGMLEDAFNEAQCGNCDRLRKTTYIWGLAFWFMVFFYLIIGVAAVTLVHANQIDAGGSDAGGSLQLVARGLEVDTTTSVMDSACSLSSTTSYPAPSAAFVAATVDGTIATGGVTVTPITAQANSEGSVCPSAETVTVTVTTLTDNDAVTAGAGGAPPQSSEGSTSSSSSVLATITMTEAYTVTNTVTVGTMTTSSPETDSTTTQVSTPTSTDLVTTHVTSTTTQFITMLNSTGTTTTTTTVDPRTAGTPGDGDSNTPSLISTLGSMVIGTSMLGTGTGTGTAYLQPSSNGSLTYSVPTVSPSQVLPSVVSSSGSSTSPFSPFSPFSLAIRGTGGGGGGGEGAGKRDQSGGKSGFYCIVMAVACAAAVLV</sequence>
<evidence type="ECO:0000256" key="2">
    <source>
        <dbReference type="SAM" id="Phobius"/>
    </source>
</evidence>
<keyword evidence="4" id="KW-1185">Reference proteome</keyword>
<feature type="region of interest" description="Disordered" evidence="1">
    <location>
        <begin position="275"/>
        <end position="297"/>
    </location>
</feature>
<evidence type="ECO:0000313" key="3">
    <source>
        <dbReference type="EMBL" id="KAK3295529.1"/>
    </source>
</evidence>
<evidence type="ECO:0000256" key="1">
    <source>
        <dbReference type="SAM" id="MobiDB-lite"/>
    </source>
</evidence>
<feature type="region of interest" description="Disordered" evidence="1">
    <location>
        <begin position="188"/>
        <end position="210"/>
    </location>
</feature>
<gene>
    <name evidence="3" type="ORF">B0H64DRAFT_459873</name>
</gene>
<feature type="compositionally biased region" description="Low complexity" evidence="1">
    <location>
        <begin position="199"/>
        <end position="209"/>
    </location>
</feature>
<evidence type="ECO:0000313" key="4">
    <source>
        <dbReference type="Proteomes" id="UP001278766"/>
    </source>
</evidence>
<comment type="caution">
    <text evidence="3">The sequence shown here is derived from an EMBL/GenBank/DDBJ whole genome shotgun (WGS) entry which is preliminary data.</text>
</comment>
<name>A0AAE0HFS6_9PEZI</name>
<keyword evidence="2" id="KW-1133">Transmembrane helix</keyword>
<dbReference type="GeneID" id="87844403"/>
<feature type="compositionally biased region" description="Low complexity" evidence="1">
    <location>
        <begin position="275"/>
        <end position="288"/>
    </location>
</feature>
<protein>
    <submittedName>
        <fullName evidence="3">Uncharacterized protein</fullName>
    </submittedName>
</protein>
<dbReference type="EMBL" id="JAUEPN010000004">
    <property type="protein sequence ID" value="KAK3295529.1"/>
    <property type="molecule type" value="Genomic_DNA"/>
</dbReference>
<keyword evidence="2" id="KW-0472">Membrane</keyword>
<feature type="region of interest" description="Disordered" evidence="1">
    <location>
        <begin position="1"/>
        <end position="29"/>
    </location>
</feature>
<dbReference type="RefSeq" id="XP_062659043.1">
    <property type="nucleotide sequence ID" value="XM_062807455.1"/>
</dbReference>
<organism evidence="3 4">
    <name type="scientific">Chaetomium fimeti</name>
    <dbReference type="NCBI Taxonomy" id="1854472"/>
    <lineage>
        <taxon>Eukaryota</taxon>
        <taxon>Fungi</taxon>
        <taxon>Dikarya</taxon>
        <taxon>Ascomycota</taxon>
        <taxon>Pezizomycotina</taxon>
        <taxon>Sordariomycetes</taxon>
        <taxon>Sordariomycetidae</taxon>
        <taxon>Sordariales</taxon>
        <taxon>Chaetomiaceae</taxon>
        <taxon>Chaetomium</taxon>
    </lineage>
</organism>
<proteinExistence type="predicted"/>
<dbReference type="Proteomes" id="UP001278766">
    <property type="component" value="Unassembled WGS sequence"/>
</dbReference>
<reference evidence="3" key="1">
    <citation type="journal article" date="2023" name="Mol. Phylogenet. Evol.">
        <title>Genome-scale phylogeny and comparative genomics of the fungal order Sordariales.</title>
        <authorList>
            <person name="Hensen N."/>
            <person name="Bonometti L."/>
            <person name="Westerberg I."/>
            <person name="Brannstrom I.O."/>
            <person name="Guillou S."/>
            <person name="Cros-Aarteil S."/>
            <person name="Calhoun S."/>
            <person name="Haridas S."/>
            <person name="Kuo A."/>
            <person name="Mondo S."/>
            <person name="Pangilinan J."/>
            <person name="Riley R."/>
            <person name="LaButti K."/>
            <person name="Andreopoulos B."/>
            <person name="Lipzen A."/>
            <person name="Chen C."/>
            <person name="Yan M."/>
            <person name="Daum C."/>
            <person name="Ng V."/>
            <person name="Clum A."/>
            <person name="Steindorff A."/>
            <person name="Ohm R.A."/>
            <person name="Martin F."/>
            <person name="Silar P."/>
            <person name="Natvig D.O."/>
            <person name="Lalanne C."/>
            <person name="Gautier V."/>
            <person name="Ament-Velasquez S.L."/>
            <person name="Kruys A."/>
            <person name="Hutchinson M.I."/>
            <person name="Powell A.J."/>
            <person name="Barry K."/>
            <person name="Miller A.N."/>
            <person name="Grigoriev I.V."/>
            <person name="Debuchy R."/>
            <person name="Gladieux P."/>
            <person name="Hiltunen Thoren M."/>
            <person name="Johannesson H."/>
        </authorList>
    </citation>
    <scope>NUCLEOTIDE SEQUENCE</scope>
    <source>
        <strain evidence="3">CBS 168.71</strain>
    </source>
</reference>
<keyword evidence="2" id="KW-0812">Transmembrane</keyword>